<dbReference type="AlphaFoldDB" id="I7L9N2"/>
<feature type="compositionally biased region" description="Polar residues" evidence="4">
    <location>
        <begin position="24"/>
        <end position="33"/>
    </location>
</feature>
<organism evidence="7 8">
    <name type="scientific">Corynebacterium otitidis ATCC 51513</name>
    <dbReference type="NCBI Taxonomy" id="883169"/>
    <lineage>
        <taxon>Bacteria</taxon>
        <taxon>Bacillati</taxon>
        <taxon>Actinomycetota</taxon>
        <taxon>Actinomycetes</taxon>
        <taxon>Mycobacteriales</taxon>
        <taxon>Corynebacteriaceae</taxon>
        <taxon>Corynebacterium</taxon>
    </lineage>
</organism>
<dbReference type="Gene3D" id="3.30.565.10">
    <property type="entry name" value="Histidine kinase-like ATPase, C-terminal domain"/>
    <property type="match status" value="1"/>
</dbReference>
<name>I7L9N2_9CORY</name>
<feature type="region of interest" description="Disordered" evidence="4">
    <location>
        <begin position="1"/>
        <end position="33"/>
    </location>
</feature>
<dbReference type="EC" id="2.7.13.3" evidence="7"/>
<dbReference type="GO" id="GO:0000155">
    <property type="term" value="F:phosphorelay sensor kinase activity"/>
    <property type="evidence" value="ECO:0007669"/>
    <property type="project" value="InterPro"/>
</dbReference>
<dbReference type="SUPFAM" id="SSF55874">
    <property type="entry name" value="ATPase domain of HSP90 chaperone/DNA topoisomerase II/histidine kinase"/>
    <property type="match status" value="1"/>
</dbReference>
<dbReference type="GO" id="GO:0046983">
    <property type="term" value="F:protein dimerization activity"/>
    <property type="evidence" value="ECO:0007669"/>
    <property type="project" value="InterPro"/>
</dbReference>
<evidence type="ECO:0000259" key="6">
    <source>
        <dbReference type="PROSITE" id="PS50109"/>
    </source>
</evidence>
<feature type="domain" description="Histidine kinase" evidence="6">
    <location>
        <begin position="214"/>
        <end position="417"/>
    </location>
</feature>
<keyword evidence="5" id="KW-1133">Transmembrane helix</keyword>
<proteinExistence type="predicted"/>
<feature type="transmembrane region" description="Helical" evidence="5">
    <location>
        <begin position="92"/>
        <end position="124"/>
    </location>
</feature>
<feature type="region of interest" description="Disordered" evidence="4">
    <location>
        <begin position="399"/>
        <end position="422"/>
    </location>
</feature>
<evidence type="ECO:0000256" key="1">
    <source>
        <dbReference type="ARBA" id="ARBA00022679"/>
    </source>
</evidence>
<dbReference type="OrthoDB" id="144293at2"/>
<dbReference type="PROSITE" id="PS50109">
    <property type="entry name" value="HIS_KIN"/>
    <property type="match status" value="1"/>
</dbReference>
<keyword evidence="2 7" id="KW-0418">Kinase</keyword>
<dbReference type="InterPro" id="IPR011712">
    <property type="entry name" value="Sig_transdc_His_kin_sub3_dim/P"/>
</dbReference>
<keyword evidence="3" id="KW-0902">Two-component regulatory system</keyword>
<reference evidence="7 8" key="1">
    <citation type="journal article" date="2012" name="J. Bacteriol.">
        <title>Draft Genome Sequence of Turicella otitidis ATCC 51513, Isolated from Middle Ear Fluid from a Child with Otitis Media.</title>
        <authorList>
            <person name="Brinkrolf K."/>
            <person name="Schneider J."/>
            <person name="Knecht M."/>
            <person name="Ruckert C."/>
            <person name="Tauch A."/>
        </authorList>
    </citation>
    <scope>NUCLEOTIDE SEQUENCE [LARGE SCALE GENOMIC DNA]</scope>
    <source>
        <strain evidence="7 8">ATCC 51513</strain>
    </source>
</reference>
<dbReference type="PANTHER" id="PTHR24421:SF62">
    <property type="entry name" value="SENSORY TRANSDUCTION HISTIDINE KINASE"/>
    <property type="match status" value="1"/>
</dbReference>
<evidence type="ECO:0000256" key="5">
    <source>
        <dbReference type="SAM" id="Phobius"/>
    </source>
</evidence>
<dbReference type="Gene3D" id="1.20.5.1930">
    <property type="match status" value="1"/>
</dbReference>
<dbReference type="EMBL" id="CAJZ01000173">
    <property type="protein sequence ID" value="CCI83912.1"/>
    <property type="molecule type" value="Genomic_DNA"/>
</dbReference>
<dbReference type="InterPro" id="IPR050482">
    <property type="entry name" value="Sensor_HK_TwoCompSys"/>
</dbReference>
<gene>
    <name evidence="7" type="ORF">BN46_1187</name>
</gene>
<dbReference type="PIRSF" id="PIRSF037434">
    <property type="entry name" value="STHK_ChrS"/>
    <property type="match status" value="1"/>
</dbReference>
<dbReference type="InterPro" id="IPR003594">
    <property type="entry name" value="HATPase_dom"/>
</dbReference>
<keyword evidence="1 7" id="KW-0808">Transferase</keyword>
<feature type="transmembrane region" description="Helical" evidence="5">
    <location>
        <begin position="62"/>
        <end position="80"/>
    </location>
</feature>
<accession>I7L9N2</accession>
<keyword evidence="5" id="KW-0812">Transmembrane</keyword>
<dbReference type="GO" id="GO:0016020">
    <property type="term" value="C:membrane"/>
    <property type="evidence" value="ECO:0007669"/>
    <property type="project" value="InterPro"/>
</dbReference>
<dbReference type="Proteomes" id="UP000011016">
    <property type="component" value="Unassembled WGS sequence"/>
</dbReference>
<dbReference type="InterPro" id="IPR017205">
    <property type="entry name" value="Sig_transdc_His_kinase_ChrS"/>
</dbReference>
<evidence type="ECO:0000256" key="4">
    <source>
        <dbReference type="SAM" id="MobiDB-lite"/>
    </source>
</evidence>
<feature type="transmembrane region" description="Helical" evidence="5">
    <location>
        <begin position="131"/>
        <end position="150"/>
    </location>
</feature>
<feature type="transmembrane region" description="Helical" evidence="5">
    <location>
        <begin position="36"/>
        <end position="55"/>
    </location>
</feature>
<evidence type="ECO:0000256" key="2">
    <source>
        <dbReference type="ARBA" id="ARBA00022777"/>
    </source>
</evidence>
<evidence type="ECO:0000313" key="8">
    <source>
        <dbReference type="Proteomes" id="UP000011016"/>
    </source>
</evidence>
<dbReference type="CDD" id="cd16917">
    <property type="entry name" value="HATPase_UhpB-NarQ-NarX-like"/>
    <property type="match status" value="1"/>
</dbReference>
<dbReference type="Pfam" id="PF02518">
    <property type="entry name" value="HATPase_c"/>
    <property type="match status" value="1"/>
</dbReference>
<dbReference type="InterPro" id="IPR036890">
    <property type="entry name" value="HATPase_C_sf"/>
</dbReference>
<keyword evidence="5" id="KW-0472">Membrane</keyword>
<evidence type="ECO:0000313" key="7">
    <source>
        <dbReference type="EMBL" id="CCI83912.1"/>
    </source>
</evidence>
<dbReference type="Pfam" id="PF07730">
    <property type="entry name" value="HisKA_3"/>
    <property type="match status" value="1"/>
</dbReference>
<dbReference type="SMART" id="SM00387">
    <property type="entry name" value="HATPase_c"/>
    <property type="match status" value="1"/>
</dbReference>
<dbReference type="PANTHER" id="PTHR24421">
    <property type="entry name" value="NITRATE/NITRITE SENSOR PROTEIN NARX-RELATED"/>
    <property type="match status" value="1"/>
</dbReference>
<dbReference type="InterPro" id="IPR005467">
    <property type="entry name" value="His_kinase_dom"/>
</dbReference>
<dbReference type="RefSeq" id="WP_004601973.1">
    <property type="nucleotide sequence ID" value="NZ_HF541867.1"/>
</dbReference>
<protein>
    <submittedName>
        <fullName evidence="7">Two-component system sensor kinase</fullName>
        <ecNumber evidence="7">2.7.13.3</ecNumber>
    </submittedName>
</protein>
<feature type="transmembrane region" description="Helical" evidence="5">
    <location>
        <begin position="156"/>
        <end position="175"/>
    </location>
</feature>
<evidence type="ECO:0000256" key="3">
    <source>
        <dbReference type="ARBA" id="ARBA00023012"/>
    </source>
</evidence>
<sequence length="422" mass="44165">MATSLEGAGRDQKLPAPEPAGVDTTLTSTPSGEQSLTTGIHVVTSVFLVVTGAAAAGRPLDAAAAGIAACVAFGFAYFFGSSLWRDWPRGGQYAWLAVLTVLWLALMTLTTVGVYLVITLYFVYMRVFDDWRGILAVAASTALSIAWQIPNGLTPGAVLGPASAALVVVAIYYAFRAVARVNVERQRLIDQLVATRGELADTQRRAGVAAERERIAHEIHDTVAQGLSSIQMLLYAADRDLQATGLDEAAAEPVARRMAQARRTAAENLAEARAMIAALQPAALTRTSLESALRRVAESFAESGGVGIDVDVDGDARQLPMTVEAAILRIAQGALGNVVKHADASACRVTLGFAPDEVRLDVVDNGKGFDPEDVAARVGHVGLDAIRRRAADVGGELSIESRPGGPTALSVAIPAAGSADEE</sequence>
<comment type="caution">
    <text evidence="7">The sequence shown here is derived from an EMBL/GenBank/DDBJ whole genome shotgun (WGS) entry which is preliminary data.</text>
</comment>